<dbReference type="PANTHER" id="PTHR13754">
    <property type="entry name" value="METALLO-BETA-LACTAMASE SUPERFAMILY PROTEIN"/>
    <property type="match status" value="1"/>
</dbReference>
<dbReference type="PANTHER" id="PTHR13754:SF13">
    <property type="entry name" value="METALLO-BETA-LACTAMASE SUPERFAMILY PROTEIN (AFU_ORTHOLOGUE AFUA_3G07630)"/>
    <property type="match status" value="1"/>
</dbReference>
<dbReference type="InterPro" id="IPR052926">
    <property type="entry name" value="Metallo-beta-lactamase_dom"/>
</dbReference>
<dbReference type="InterPro" id="IPR036866">
    <property type="entry name" value="RibonucZ/Hydroxyglut_hydro"/>
</dbReference>
<dbReference type="GO" id="GO:0016740">
    <property type="term" value="F:transferase activity"/>
    <property type="evidence" value="ECO:0007669"/>
    <property type="project" value="TreeGrafter"/>
</dbReference>
<dbReference type="Pfam" id="PF00753">
    <property type="entry name" value="Lactamase_B"/>
    <property type="match status" value="1"/>
</dbReference>
<name>A0A5K7ZY36_9BACT</name>
<protein>
    <submittedName>
        <fullName evidence="2">MBL fold hydrolase</fullName>
    </submittedName>
</protein>
<dbReference type="KEGG" id="dov:DSCO28_56300"/>
<dbReference type="SUPFAM" id="SSF56281">
    <property type="entry name" value="Metallo-hydrolase/oxidoreductase"/>
    <property type="match status" value="1"/>
</dbReference>
<keyword evidence="2" id="KW-0378">Hydrolase</keyword>
<dbReference type="SMART" id="SM00849">
    <property type="entry name" value="Lactamase_B"/>
    <property type="match status" value="1"/>
</dbReference>
<dbReference type="CDD" id="cd07713">
    <property type="entry name" value="DHPS-like_MBL-fold"/>
    <property type="match status" value="1"/>
</dbReference>
<dbReference type="InterPro" id="IPR041712">
    <property type="entry name" value="DHPS-like_MBL-fold"/>
</dbReference>
<sequence>MDTTVTIIYDNTTRDPALLADWGFACVVASPEKTVLFDTGANATILQRNMDHLEIDPKTIDAVFISHAHWDHSGGLAPFVERFPVEVYVPRSYRPDCRDVPVHRVDNPRPISQRLFSTGEVGGMEQALVVDYGDACALIVGCSHPGVAALMESAAVFGRVGALIGGLHGFNQLSVLTGLDLVCPTHCTQHGDSIRMHYPGIYRAGGVGTTIRLPPVTGSD</sequence>
<proteinExistence type="predicted"/>
<dbReference type="AlphaFoldDB" id="A0A5K7ZY36"/>
<reference evidence="2 3" key="1">
    <citation type="submission" date="2019-11" db="EMBL/GenBank/DDBJ databases">
        <title>Comparative genomics of hydrocarbon-degrading Desulfosarcina strains.</title>
        <authorList>
            <person name="Watanabe M."/>
            <person name="Kojima H."/>
            <person name="Fukui M."/>
        </authorList>
    </citation>
    <scope>NUCLEOTIDE SEQUENCE [LARGE SCALE GENOMIC DNA]</scope>
    <source>
        <strain evidence="2 3">28bB2T</strain>
    </source>
</reference>
<organism evidence="2 3">
    <name type="scientific">Desulfosarcina ovata subsp. sediminis</name>
    <dbReference type="NCBI Taxonomy" id="885957"/>
    <lineage>
        <taxon>Bacteria</taxon>
        <taxon>Pseudomonadati</taxon>
        <taxon>Thermodesulfobacteriota</taxon>
        <taxon>Desulfobacteria</taxon>
        <taxon>Desulfobacterales</taxon>
        <taxon>Desulfosarcinaceae</taxon>
        <taxon>Desulfosarcina</taxon>
    </lineage>
</organism>
<accession>A0A5K7ZY36</accession>
<dbReference type="EMBL" id="AP021876">
    <property type="protein sequence ID" value="BBO85064.1"/>
    <property type="molecule type" value="Genomic_DNA"/>
</dbReference>
<dbReference type="GO" id="GO:0016787">
    <property type="term" value="F:hydrolase activity"/>
    <property type="evidence" value="ECO:0007669"/>
    <property type="project" value="UniProtKB-KW"/>
</dbReference>
<dbReference type="Gene3D" id="3.60.15.10">
    <property type="entry name" value="Ribonuclease Z/Hydroxyacylglutathione hydrolase-like"/>
    <property type="match status" value="2"/>
</dbReference>
<dbReference type="InterPro" id="IPR001279">
    <property type="entry name" value="Metallo-B-lactamas"/>
</dbReference>
<evidence type="ECO:0000313" key="3">
    <source>
        <dbReference type="Proteomes" id="UP000425960"/>
    </source>
</evidence>
<feature type="domain" description="Metallo-beta-lactamase" evidence="1">
    <location>
        <begin position="22"/>
        <end position="186"/>
    </location>
</feature>
<gene>
    <name evidence="2" type="ORF">DSCO28_56300</name>
</gene>
<evidence type="ECO:0000313" key="2">
    <source>
        <dbReference type="EMBL" id="BBO85064.1"/>
    </source>
</evidence>
<dbReference type="Proteomes" id="UP000425960">
    <property type="component" value="Chromosome"/>
</dbReference>
<dbReference type="RefSeq" id="WP_173179885.1">
    <property type="nucleotide sequence ID" value="NZ_AP021876.1"/>
</dbReference>
<evidence type="ECO:0000259" key="1">
    <source>
        <dbReference type="SMART" id="SM00849"/>
    </source>
</evidence>